<sequence>MELKKFTRTSSITTLLKKPNVSIEDLFENDYLFDELRNNEKLKIYFLKPENLEKILQYFFNEQITNFTISEKIEEKIFKYSNIANQIICSEQIVPRLTEDNKILEMIFSRIYLPSIEKFHNQLSRIIMLIISTNASNVINFLESKESIFDHFLLHFDYETIAEIFTHLFTLSKSEIEKVDQWLSKTNFVSKLLQLLSPKFSMNFHYNSSHCLISAISSPHLLSESLVLSQILQESTINEIFQRIFENNPISPSIFQSGLDIITQILVKVDFSNEFEDENDLMKITESLIDKLDKLCLLLSENKPSEIKLSFGNLTPPLGVIRFKIVEFIHFLVRIESPELIEKICEIKIFKPILDLFFEYKWNNFLHNQVRDMILYVIEYGSPNLLKSLFFDCNLIQRILEVVPTTELKEPIKILNQAGYFSHLAKISNLVIELSEMDEDISQTIDEQSDLWNGYVENFLDFINEIQEVSDLPQHKAFDDSDDDFYDFQEDQIFSEKIPSDNQPKKKRDPVSQQFIDYLEEDLGFEDGDEDDTNDNDNDNDNDNLENQTSSDSDDETNQTSLQNNISQEKISDEDFENFNFKNHSKNSLKNQDSNDQENKQNKVNHKFDDHEKYEMDFLNDLENSLNLDEIQDKIEKLIQLGDDEEKQKRNESNQD</sequence>
<feature type="compositionally biased region" description="Basic and acidic residues" evidence="3">
    <location>
        <begin position="597"/>
        <end position="611"/>
    </location>
</feature>
<proteinExistence type="inferred from homology"/>
<dbReference type="Proteomes" id="UP001149090">
    <property type="component" value="Unassembled WGS sequence"/>
</dbReference>
<dbReference type="GO" id="GO:0019888">
    <property type="term" value="F:protein phosphatase regulator activity"/>
    <property type="evidence" value="ECO:0007669"/>
    <property type="project" value="TreeGrafter"/>
</dbReference>
<name>A0A9Q0LU38_ANAIG</name>
<keyword evidence="2" id="KW-0131">Cell cycle</keyword>
<keyword evidence="5" id="KW-1185">Reference proteome</keyword>
<dbReference type="AlphaFoldDB" id="A0A9Q0LU38"/>
<dbReference type="OMA" id="FREQINV"/>
<organism evidence="4 5">
    <name type="scientific">Anaeramoeba ignava</name>
    <name type="common">Anaerobic marine amoeba</name>
    <dbReference type="NCBI Taxonomy" id="1746090"/>
    <lineage>
        <taxon>Eukaryota</taxon>
        <taxon>Metamonada</taxon>
        <taxon>Anaeramoebidae</taxon>
        <taxon>Anaeramoeba</taxon>
    </lineage>
</organism>
<evidence type="ECO:0000256" key="1">
    <source>
        <dbReference type="ARBA" id="ARBA00006180"/>
    </source>
</evidence>
<reference evidence="4" key="1">
    <citation type="submission" date="2022-10" db="EMBL/GenBank/DDBJ databases">
        <title>Novel sulphate-reducing endosymbionts in the free-living metamonad Anaeramoeba.</title>
        <authorList>
            <person name="Jerlstrom-Hultqvist J."/>
            <person name="Cepicka I."/>
            <person name="Gallot-Lavallee L."/>
            <person name="Salas-Leiva D."/>
            <person name="Curtis B.A."/>
            <person name="Zahonova K."/>
            <person name="Pipaliya S."/>
            <person name="Dacks J."/>
            <person name="Roger A.J."/>
        </authorList>
    </citation>
    <scope>NUCLEOTIDE SEQUENCE</scope>
    <source>
        <strain evidence="4">BMAN</strain>
    </source>
</reference>
<evidence type="ECO:0000256" key="2">
    <source>
        <dbReference type="ARBA" id="ARBA00023306"/>
    </source>
</evidence>
<feature type="compositionally biased region" description="Acidic residues" evidence="3">
    <location>
        <begin position="524"/>
        <end position="544"/>
    </location>
</feature>
<feature type="compositionally biased region" description="Polar residues" evidence="3">
    <location>
        <begin position="580"/>
        <end position="594"/>
    </location>
</feature>
<dbReference type="InterPro" id="IPR007587">
    <property type="entry name" value="SAPS"/>
</dbReference>
<gene>
    <name evidence="4" type="ORF">M0811_04690</name>
</gene>
<dbReference type="EMBL" id="JAPDFW010000044">
    <property type="protein sequence ID" value="KAJ5078967.1"/>
    <property type="molecule type" value="Genomic_DNA"/>
</dbReference>
<dbReference type="PANTHER" id="PTHR12634">
    <property type="entry name" value="SIT4 YEAST -ASSOCIATING PROTEIN-RELATED"/>
    <property type="match status" value="1"/>
</dbReference>
<evidence type="ECO:0000256" key="3">
    <source>
        <dbReference type="SAM" id="MobiDB-lite"/>
    </source>
</evidence>
<dbReference type="Pfam" id="PF04499">
    <property type="entry name" value="SAPS"/>
    <property type="match status" value="1"/>
</dbReference>
<dbReference type="OrthoDB" id="295029at2759"/>
<comment type="caution">
    <text evidence="4">The sequence shown here is derived from an EMBL/GenBank/DDBJ whole genome shotgun (WGS) entry which is preliminary data.</text>
</comment>
<feature type="compositionally biased region" description="Polar residues" evidence="3">
    <location>
        <begin position="558"/>
        <end position="569"/>
    </location>
</feature>
<feature type="region of interest" description="Disordered" evidence="3">
    <location>
        <begin position="524"/>
        <end position="611"/>
    </location>
</feature>
<evidence type="ECO:0000313" key="4">
    <source>
        <dbReference type="EMBL" id="KAJ5078967.1"/>
    </source>
</evidence>
<evidence type="ECO:0000313" key="5">
    <source>
        <dbReference type="Proteomes" id="UP001149090"/>
    </source>
</evidence>
<accession>A0A9Q0LU38</accession>
<protein>
    <submittedName>
        <fullName evidence="4">Sit4</fullName>
    </submittedName>
</protein>
<comment type="similarity">
    <text evidence="1">Belongs to the SAPS family.</text>
</comment>
<dbReference type="GO" id="GO:0019903">
    <property type="term" value="F:protein phosphatase binding"/>
    <property type="evidence" value="ECO:0007669"/>
    <property type="project" value="InterPro"/>
</dbReference>
<dbReference type="PANTHER" id="PTHR12634:SF8">
    <property type="entry name" value="FIERY MOUNTAIN, ISOFORM D"/>
    <property type="match status" value="1"/>
</dbReference>